<dbReference type="PROSITE" id="PS00455">
    <property type="entry name" value="AMP_BINDING"/>
    <property type="match status" value="1"/>
</dbReference>
<dbReference type="InterPro" id="IPR045851">
    <property type="entry name" value="AMP-bd_C_sf"/>
</dbReference>
<dbReference type="Gene3D" id="3.30.300.30">
    <property type="match status" value="1"/>
</dbReference>
<accession>A0AAW9RDP4</accession>
<dbReference type="AlphaFoldDB" id="A0AAW9RDP4"/>
<dbReference type="SUPFAM" id="SSF56801">
    <property type="entry name" value="Acetyl-CoA synthetase-like"/>
    <property type="match status" value="1"/>
</dbReference>
<feature type="domain" description="AMP-binding enzyme C-terminal" evidence="2">
    <location>
        <begin position="436"/>
        <end position="511"/>
    </location>
</feature>
<dbReference type="Proteomes" id="UP001359886">
    <property type="component" value="Unassembled WGS sequence"/>
</dbReference>
<evidence type="ECO:0000259" key="1">
    <source>
        <dbReference type="Pfam" id="PF00501"/>
    </source>
</evidence>
<dbReference type="GO" id="GO:0016878">
    <property type="term" value="F:acid-thiol ligase activity"/>
    <property type="evidence" value="ECO:0007669"/>
    <property type="project" value="UniProtKB-ARBA"/>
</dbReference>
<dbReference type="InterPro" id="IPR025110">
    <property type="entry name" value="AMP-bd_C"/>
</dbReference>
<dbReference type="InterPro" id="IPR050237">
    <property type="entry name" value="ATP-dep_AMP-bd_enzyme"/>
</dbReference>
<gene>
    <name evidence="3" type="ORF">V3330_09565</name>
</gene>
<feature type="domain" description="AMP-dependent synthetase/ligase" evidence="1">
    <location>
        <begin position="27"/>
        <end position="385"/>
    </location>
</feature>
<evidence type="ECO:0000259" key="2">
    <source>
        <dbReference type="Pfam" id="PF13193"/>
    </source>
</evidence>
<dbReference type="EMBL" id="JAZHOG010000005">
    <property type="protein sequence ID" value="MEJ8567871.1"/>
    <property type="molecule type" value="Genomic_DNA"/>
</dbReference>
<dbReference type="Pfam" id="PF00501">
    <property type="entry name" value="AMP-binding"/>
    <property type="match status" value="1"/>
</dbReference>
<proteinExistence type="predicted"/>
<dbReference type="InterPro" id="IPR042099">
    <property type="entry name" value="ANL_N_sf"/>
</dbReference>
<dbReference type="Gene3D" id="3.40.50.12780">
    <property type="entry name" value="N-terminal domain of ligase-like"/>
    <property type="match status" value="1"/>
</dbReference>
<name>A0AAW9RDP4_9GAMM</name>
<evidence type="ECO:0000313" key="3">
    <source>
        <dbReference type="EMBL" id="MEJ8567871.1"/>
    </source>
</evidence>
<evidence type="ECO:0000313" key="4">
    <source>
        <dbReference type="Proteomes" id="UP001359886"/>
    </source>
</evidence>
<dbReference type="InterPro" id="IPR000873">
    <property type="entry name" value="AMP-dep_synth/lig_dom"/>
</dbReference>
<dbReference type="Pfam" id="PF13193">
    <property type="entry name" value="AMP-binding_C"/>
    <property type="match status" value="1"/>
</dbReference>
<dbReference type="PANTHER" id="PTHR43767">
    <property type="entry name" value="LONG-CHAIN-FATTY-ACID--COA LIGASE"/>
    <property type="match status" value="1"/>
</dbReference>
<protein>
    <submittedName>
        <fullName evidence="3">AMP-binding protein</fullName>
    </submittedName>
</protein>
<organism evidence="3 4">
    <name type="scientific">Elongatibacter sediminis</name>
    <dbReference type="NCBI Taxonomy" id="3119006"/>
    <lineage>
        <taxon>Bacteria</taxon>
        <taxon>Pseudomonadati</taxon>
        <taxon>Pseudomonadota</taxon>
        <taxon>Gammaproteobacteria</taxon>
        <taxon>Chromatiales</taxon>
        <taxon>Wenzhouxiangellaceae</taxon>
        <taxon>Elongatibacter</taxon>
    </lineage>
</organism>
<comment type="caution">
    <text evidence="3">The sequence shown here is derived from an EMBL/GenBank/DDBJ whole genome shotgun (WGS) entry which is preliminary data.</text>
</comment>
<dbReference type="PANTHER" id="PTHR43767:SF1">
    <property type="entry name" value="NONRIBOSOMAL PEPTIDE SYNTHASE PES1 (EUROFUNG)-RELATED"/>
    <property type="match status" value="1"/>
</dbReference>
<dbReference type="RefSeq" id="WP_354695192.1">
    <property type="nucleotide sequence ID" value="NZ_JAZHOG010000005.1"/>
</dbReference>
<reference evidence="3 4" key="1">
    <citation type="submission" date="2024-02" db="EMBL/GenBank/DDBJ databases">
        <title>A novel Wenzhouxiangellaceae bacterium, isolated from coastal sediments.</title>
        <authorList>
            <person name="Du Z.-J."/>
            <person name="Ye Y.-Q."/>
            <person name="Zhang X.-Y."/>
        </authorList>
    </citation>
    <scope>NUCLEOTIDE SEQUENCE [LARGE SCALE GENOMIC DNA]</scope>
    <source>
        <strain evidence="3 4">CH-27</strain>
    </source>
</reference>
<sequence length="542" mass="60243">MTAKPFYTPLMDLGRPHRDDCVLPWLLERNARETPGREQIRFDDGEAWTCAETVEQARRSAGFFAHHGIQRGDLVLAWMPSGVSMLRTWFGLNYLGAVVVPINVDYRGAILQHAIRESGAVAMVLHPQLLERLELVDELPLRQVFCVGASPGDLREHDVPVIATDLVDAGTPVEQPADVDIWDLQMVIFTSGTTGPSKGVMCPYGHMYMTGVATYGYLNADDCMMVELPAFHVGGVAPIMAALTYRARIVVYPGFKTDAFWQRVEEHGVTTTSGLIGSMASFLAKAPPSENDRDNPLRMITLMLNEQAIEVAERYGFGYLSGFNMTELSGPLITELDCKVPGSIGRPRPGCECRVVDDHDYEVPAGEAGELIVRTDQPWTVNMGYLNRPGATAEAWRNGWFHTGDLVRRDADGNFFFVDRKKDAVRRRGENVSSIEVEAEVLGFDGVADAAVVGIESPHGDQEILVAVVPKAGSEVDPRALAEYLVPRMPHYMVPRYIRPLEELPRTPTNKVRKVDIREQGITDDTWDREAAGMRLKRTRFD</sequence>
<dbReference type="InterPro" id="IPR020845">
    <property type="entry name" value="AMP-binding_CS"/>
</dbReference>
<keyword evidence="4" id="KW-1185">Reference proteome</keyword>